<evidence type="ECO:0000313" key="3">
    <source>
        <dbReference type="Proteomes" id="UP000033647"/>
    </source>
</evidence>
<name>A0A0F4GAY0_9PEZI</name>
<proteinExistence type="predicted"/>
<organism evidence="2 3">
    <name type="scientific">Zymoseptoria brevis</name>
    <dbReference type="NCBI Taxonomy" id="1047168"/>
    <lineage>
        <taxon>Eukaryota</taxon>
        <taxon>Fungi</taxon>
        <taxon>Dikarya</taxon>
        <taxon>Ascomycota</taxon>
        <taxon>Pezizomycotina</taxon>
        <taxon>Dothideomycetes</taxon>
        <taxon>Dothideomycetidae</taxon>
        <taxon>Mycosphaerellales</taxon>
        <taxon>Mycosphaerellaceae</taxon>
        <taxon>Zymoseptoria</taxon>
    </lineage>
</organism>
<dbReference type="STRING" id="1047168.A0A0F4GAY0"/>
<dbReference type="AlphaFoldDB" id="A0A0F4GAY0"/>
<protein>
    <submittedName>
        <fullName evidence="2">Uncharacterized protein</fullName>
    </submittedName>
</protein>
<feature type="compositionally biased region" description="Basic and acidic residues" evidence="1">
    <location>
        <begin position="270"/>
        <end position="280"/>
    </location>
</feature>
<gene>
    <name evidence="2" type="ORF">TI39_contig4178g00008</name>
</gene>
<feature type="region of interest" description="Disordered" evidence="1">
    <location>
        <begin position="248"/>
        <end position="280"/>
    </location>
</feature>
<accession>A0A0F4GAY0</accession>
<sequence>MTQKILAHHARSLSRVGGVVVADFARVLVNWVIASEVSWVGMKQGIAGTDVQLRAWRNDRFWPVADHIVDPRTENDVRVEKLMVGVKDVKRDLMMTENRGGKHGSLSSPSRLRAVVDSRQIIAAPVYVSSTSDEELGSHASRLLISTSVEKFHPDSKSLSAVRPLAVGLRVTNQLGTSFCYNFGHNAPNVGLLAITVDDPDFHEATQHEVHVRVDATARALHVAGQTFPCVVGDAELEMVADGGLAGSMSKSQSRKLSKNSVKPNVRQLRTKDSRDDLSW</sequence>
<dbReference type="OrthoDB" id="419183at2759"/>
<evidence type="ECO:0000313" key="2">
    <source>
        <dbReference type="EMBL" id="KJX94541.1"/>
    </source>
</evidence>
<dbReference type="Proteomes" id="UP000033647">
    <property type="component" value="Unassembled WGS sequence"/>
</dbReference>
<evidence type="ECO:0000256" key="1">
    <source>
        <dbReference type="SAM" id="MobiDB-lite"/>
    </source>
</evidence>
<dbReference type="EMBL" id="LAFY01004137">
    <property type="protein sequence ID" value="KJX94541.1"/>
    <property type="molecule type" value="Genomic_DNA"/>
</dbReference>
<comment type="caution">
    <text evidence="2">The sequence shown here is derived from an EMBL/GenBank/DDBJ whole genome shotgun (WGS) entry which is preliminary data.</text>
</comment>
<keyword evidence="3" id="KW-1185">Reference proteome</keyword>
<reference evidence="2 3" key="1">
    <citation type="submission" date="2015-03" db="EMBL/GenBank/DDBJ databases">
        <title>RNA-seq based gene annotation and comparative genomics of four Zymoseptoria species reveal species-specific pathogenicity related genes and transposable element activity.</title>
        <authorList>
            <person name="Grandaubert J."/>
            <person name="Bhattacharyya A."/>
            <person name="Stukenbrock E.H."/>
        </authorList>
    </citation>
    <scope>NUCLEOTIDE SEQUENCE [LARGE SCALE GENOMIC DNA]</scope>
    <source>
        <strain evidence="2 3">Zb18110</strain>
    </source>
</reference>